<keyword evidence="3 6" id="KW-0812">Transmembrane</keyword>
<dbReference type="Proteomes" id="UP001155586">
    <property type="component" value="Unassembled WGS sequence"/>
</dbReference>
<dbReference type="RefSeq" id="WP_265687525.1">
    <property type="nucleotide sequence ID" value="NZ_JAKRRX010000046.1"/>
</dbReference>
<dbReference type="SUPFAM" id="SSF103481">
    <property type="entry name" value="Multidrug resistance efflux transporter EmrE"/>
    <property type="match status" value="2"/>
</dbReference>
<dbReference type="PANTHER" id="PTHR42920:SF5">
    <property type="entry name" value="EAMA DOMAIN-CONTAINING PROTEIN"/>
    <property type="match status" value="1"/>
</dbReference>
<evidence type="ECO:0000256" key="4">
    <source>
        <dbReference type="ARBA" id="ARBA00022989"/>
    </source>
</evidence>
<accession>A0A9X3CED6</accession>
<dbReference type="AlphaFoldDB" id="A0A9X3CED6"/>
<feature type="domain" description="EamA" evidence="7">
    <location>
        <begin position="20"/>
        <end position="157"/>
    </location>
</feature>
<comment type="subcellular location">
    <subcellularLocation>
        <location evidence="1">Cell membrane</location>
        <topology evidence="1">Multi-pass membrane protein</topology>
    </subcellularLocation>
</comment>
<evidence type="ECO:0000256" key="5">
    <source>
        <dbReference type="ARBA" id="ARBA00023136"/>
    </source>
</evidence>
<dbReference type="InterPro" id="IPR000620">
    <property type="entry name" value="EamA_dom"/>
</dbReference>
<feature type="transmembrane region" description="Helical" evidence="6">
    <location>
        <begin position="287"/>
        <end position="304"/>
    </location>
</feature>
<feature type="transmembrane region" description="Helical" evidence="6">
    <location>
        <begin position="20"/>
        <end position="39"/>
    </location>
</feature>
<reference evidence="8" key="1">
    <citation type="submission" date="2022-02" db="EMBL/GenBank/DDBJ databases">
        <title>Vibrio sp. nov., a new bacterium isolated from Bohai sea, China.</title>
        <authorList>
            <person name="Yuan Y."/>
        </authorList>
    </citation>
    <scope>NUCLEOTIDE SEQUENCE</scope>
    <source>
        <strain evidence="8">DBSS07</strain>
    </source>
</reference>
<dbReference type="PANTHER" id="PTHR42920">
    <property type="entry name" value="OS03G0707200 PROTEIN-RELATED"/>
    <property type="match status" value="1"/>
</dbReference>
<proteinExistence type="predicted"/>
<evidence type="ECO:0000256" key="3">
    <source>
        <dbReference type="ARBA" id="ARBA00022692"/>
    </source>
</evidence>
<feature type="transmembrane region" description="Helical" evidence="6">
    <location>
        <begin position="51"/>
        <end position="72"/>
    </location>
</feature>
<name>A0A9X3CED6_9VIBR</name>
<feature type="domain" description="EamA" evidence="7">
    <location>
        <begin position="171"/>
        <end position="304"/>
    </location>
</feature>
<evidence type="ECO:0000256" key="6">
    <source>
        <dbReference type="SAM" id="Phobius"/>
    </source>
</evidence>
<evidence type="ECO:0000313" key="8">
    <source>
        <dbReference type="EMBL" id="MCW8334126.1"/>
    </source>
</evidence>
<feature type="transmembrane region" description="Helical" evidence="6">
    <location>
        <begin position="117"/>
        <end position="134"/>
    </location>
</feature>
<evidence type="ECO:0000259" key="7">
    <source>
        <dbReference type="Pfam" id="PF00892"/>
    </source>
</evidence>
<evidence type="ECO:0000256" key="2">
    <source>
        <dbReference type="ARBA" id="ARBA00022475"/>
    </source>
</evidence>
<organism evidence="8 9">
    <name type="scientific">Vibrio paucivorans</name>
    <dbReference type="NCBI Taxonomy" id="2829489"/>
    <lineage>
        <taxon>Bacteria</taxon>
        <taxon>Pseudomonadati</taxon>
        <taxon>Pseudomonadota</taxon>
        <taxon>Gammaproteobacteria</taxon>
        <taxon>Vibrionales</taxon>
        <taxon>Vibrionaceae</taxon>
        <taxon>Vibrio</taxon>
    </lineage>
</organism>
<keyword evidence="2" id="KW-1003">Cell membrane</keyword>
<protein>
    <submittedName>
        <fullName evidence="8">DMT family transporter</fullName>
    </submittedName>
</protein>
<keyword evidence="5 6" id="KW-0472">Membrane</keyword>
<feature type="transmembrane region" description="Helical" evidence="6">
    <location>
        <begin position="200"/>
        <end position="219"/>
    </location>
</feature>
<evidence type="ECO:0000313" key="9">
    <source>
        <dbReference type="Proteomes" id="UP001155586"/>
    </source>
</evidence>
<dbReference type="InterPro" id="IPR037185">
    <property type="entry name" value="EmrE-like"/>
</dbReference>
<feature type="transmembrane region" description="Helical" evidence="6">
    <location>
        <begin position="231"/>
        <end position="250"/>
    </location>
</feature>
<feature type="transmembrane region" description="Helical" evidence="6">
    <location>
        <begin position="141"/>
        <end position="162"/>
    </location>
</feature>
<feature type="transmembrane region" description="Helical" evidence="6">
    <location>
        <begin position="84"/>
        <end position="105"/>
    </location>
</feature>
<evidence type="ECO:0000256" key="1">
    <source>
        <dbReference type="ARBA" id="ARBA00004651"/>
    </source>
</evidence>
<gene>
    <name evidence="8" type="ORF">MD483_09850</name>
</gene>
<dbReference type="InterPro" id="IPR051258">
    <property type="entry name" value="Diverse_Substrate_Transporter"/>
</dbReference>
<sequence length="307" mass="33127">MNESPSIENPSQSKSSAYRIGVLLALAGTLLFSIKPVLVKVAYQYGGDVTSIMALRALTSLPFYLYILVHMCRSSENRQNVRQHGLLAVAVGILGYFFATYLDIVALEYISAQLERLLIFLFPTFVVLISWVLYKQKPNRKVVSATIIGYVGIAFVVAHDLTSLGEDVLYGSGFAILSAIAFAFYLVWSKPLIAKLGSPLFTSIGMGSAGVAILIHLAFSNADIASWSIELIAIGALLGLFCTVIPSYLIAAAMARISPTELSLSSNIGPSITAVAAVTILGEAFTWFHLIGMALVVFSVYQINRSK</sequence>
<dbReference type="EMBL" id="JAKRRX010000046">
    <property type="protein sequence ID" value="MCW8334126.1"/>
    <property type="molecule type" value="Genomic_DNA"/>
</dbReference>
<dbReference type="Pfam" id="PF00892">
    <property type="entry name" value="EamA"/>
    <property type="match status" value="2"/>
</dbReference>
<feature type="transmembrane region" description="Helical" evidence="6">
    <location>
        <begin position="262"/>
        <end position="281"/>
    </location>
</feature>
<comment type="caution">
    <text evidence="8">The sequence shown here is derived from an EMBL/GenBank/DDBJ whole genome shotgun (WGS) entry which is preliminary data.</text>
</comment>
<keyword evidence="4 6" id="KW-1133">Transmembrane helix</keyword>
<dbReference type="GO" id="GO:0005886">
    <property type="term" value="C:plasma membrane"/>
    <property type="evidence" value="ECO:0007669"/>
    <property type="project" value="UniProtKB-SubCell"/>
</dbReference>
<feature type="transmembrane region" description="Helical" evidence="6">
    <location>
        <begin position="168"/>
        <end position="188"/>
    </location>
</feature>
<keyword evidence="9" id="KW-1185">Reference proteome</keyword>